<protein>
    <submittedName>
        <fullName evidence="2">Putative phosphatasepp1 regulatory subunit</fullName>
    </submittedName>
</protein>
<evidence type="ECO:0000256" key="1">
    <source>
        <dbReference type="SAM" id="MobiDB-lite"/>
    </source>
</evidence>
<gene>
    <name evidence="2" type="ORF">OBRU01_18633</name>
</gene>
<name>A0A0L7KLW2_OPEBR</name>
<keyword evidence="3" id="KW-1185">Reference proteome</keyword>
<proteinExistence type="predicted"/>
<comment type="caution">
    <text evidence="2">The sequence shown here is derived from an EMBL/GenBank/DDBJ whole genome shotgun (WGS) entry which is preliminary data.</text>
</comment>
<feature type="compositionally biased region" description="Low complexity" evidence="1">
    <location>
        <begin position="121"/>
        <end position="133"/>
    </location>
</feature>
<feature type="compositionally biased region" description="Polar residues" evidence="1">
    <location>
        <begin position="7"/>
        <end position="30"/>
    </location>
</feature>
<dbReference type="EMBL" id="JTDY01008936">
    <property type="protein sequence ID" value="KOB64293.1"/>
    <property type="molecule type" value="Genomic_DNA"/>
</dbReference>
<evidence type="ECO:0000313" key="2">
    <source>
        <dbReference type="EMBL" id="KOB64293.1"/>
    </source>
</evidence>
<dbReference type="PROSITE" id="PS51257">
    <property type="entry name" value="PROKAR_LIPOPROTEIN"/>
    <property type="match status" value="1"/>
</dbReference>
<organism evidence="2 3">
    <name type="scientific">Operophtera brumata</name>
    <name type="common">Winter moth</name>
    <name type="synonym">Phalaena brumata</name>
    <dbReference type="NCBI Taxonomy" id="104452"/>
    <lineage>
        <taxon>Eukaryota</taxon>
        <taxon>Metazoa</taxon>
        <taxon>Ecdysozoa</taxon>
        <taxon>Arthropoda</taxon>
        <taxon>Hexapoda</taxon>
        <taxon>Insecta</taxon>
        <taxon>Pterygota</taxon>
        <taxon>Neoptera</taxon>
        <taxon>Endopterygota</taxon>
        <taxon>Lepidoptera</taxon>
        <taxon>Glossata</taxon>
        <taxon>Ditrysia</taxon>
        <taxon>Geometroidea</taxon>
        <taxon>Geometridae</taxon>
        <taxon>Larentiinae</taxon>
        <taxon>Operophtera</taxon>
    </lineage>
</organism>
<feature type="compositionally biased region" description="Pro residues" evidence="1">
    <location>
        <begin position="292"/>
        <end position="304"/>
    </location>
</feature>
<dbReference type="AlphaFoldDB" id="A0A0L7KLW2"/>
<evidence type="ECO:0000313" key="3">
    <source>
        <dbReference type="Proteomes" id="UP000037510"/>
    </source>
</evidence>
<feature type="region of interest" description="Disordered" evidence="1">
    <location>
        <begin position="270"/>
        <end position="313"/>
    </location>
</feature>
<feature type="compositionally biased region" description="Low complexity" evidence="1">
    <location>
        <begin position="95"/>
        <end position="105"/>
    </location>
</feature>
<dbReference type="STRING" id="104452.A0A0L7KLW2"/>
<feature type="compositionally biased region" description="Basic and acidic residues" evidence="1">
    <location>
        <begin position="136"/>
        <end position="158"/>
    </location>
</feature>
<reference evidence="2 3" key="1">
    <citation type="journal article" date="2015" name="Genome Biol. Evol.">
        <title>The genome of winter moth (Operophtera brumata) provides a genomic perspective on sexual dimorphism and phenology.</title>
        <authorList>
            <person name="Derks M.F."/>
            <person name="Smit S."/>
            <person name="Salis L."/>
            <person name="Schijlen E."/>
            <person name="Bossers A."/>
            <person name="Mateman C."/>
            <person name="Pijl A.S."/>
            <person name="de Ridder D."/>
            <person name="Groenen M.A."/>
            <person name="Visser M.E."/>
            <person name="Megens H.J."/>
        </authorList>
    </citation>
    <scope>NUCLEOTIDE SEQUENCE [LARGE SCALE GENOMIC DNA]</scope>
    <source>
        <strain evidence="2">WM2013NL</strain>
        <tissue evidence="2">Head and thorax</tissue>
    </source>
</reference>
<sequence length="313" mass="34044">MGRSPDRLSSSYHPALSKNSSPAHQMSVSCSGDIPTSIPVMNRPFDSPHNRKTSKPANQSLEAASKMVPVPESLMSPDYQDPMYDIQRSIPKCTNSNSSPSSNGSLHEDKAKTTVKNLKGSPRLPKSASSSPKLKSKMEQRKGSLTNAKDDRPVNGMKDQIESDKRLTCDMEATKAALESERKIQQLQMQAINALWKKVSTLQACDAQKKSSDSEDNTDVLRQLTETCFSLQAQVVELQGCMQEVLRAVSGKSRAEPVATQTDITAVATPHEDRSAWLRRPQTLSLSAASAPEPPAPPALPVPPAVSVEREQV</sequence>
<dbReference type="Proteomes" id="UP000037510">
    <property type="component" value="Unassembled WGS sequence"/>
</dbReference>
<feature type="region of interest" description="Disordered" evidence="1">
    <location>
        <begin position="1"/>
        <end position="158"/>
    </location>
</feature>
<accession>A0A0L7KLW2</accession>